<keyword evidence="2" id="KW-0677">Repeat</keyword>
<dbReference type="GO" id="GO:0016197">
    <property type="term" value="P:endosomal transport"/>
    <property type="evidence" value="ECO:0007669"/>
    <property type="project" value="TreeGrafter"/>
</dbReference>
<feature type="region of interest" description="Disordered" evidence="4">
    <location>
        <begin position="233"/>
        <end position="258"/>
    </location>
</feature>
<accession>A0A671WNY0</accession>
<dbReference type="Pfam" id="PF02204">
    <property type="entry name" value="VPS9"/>
    <property type="match status" value="1"/>
</dbReference>
<sequence>IRPERWRNVNKDAFSVLWSGESERGLLHIWQSAGPSAQLPPERVLLSRPVLQTALGEHHGLLLTQGGLVYSFGELLWRDVSVPVSTPLLEGSLLGKTVVHVAAGGFHCGALSEQGNIFMWGENTAGQCGLTEKVSEPSPVSVVDNDVVPPAAVRVVDLAFGREHSLALSAQNELWAWGSGCQLGLVTSAFPVWRPQKVEHLAGRHVIQVVSLPYIPVSCGAYHSLALVRSLPPKNYNTQNPPEKRERGQSPHYSVTEKEESFTVDGGHYCPLGVELTEVMTEEVKILHNAPVICGLSVSYSSSPVCLEDVRLSLEAEKRALQGQKSSSLTNINQRGKASTNRRRSLPGTPTRSPRQRRSCASRPSSAGRMHSAAPKEAGDGLPSLDTEVWSWGRGSEGQLGHGDQLARLQPLCIKSLKGEEVIQVAAGSHHSLALTAHCQVYSWGSNMCGQLGHVNSPVTVPQQAKLSDGLRVWDVSAGQSHSLLLADGDCVQPVLLYCGQQQEPTSAYTVRPTLLPFCMEMGYVSSVCSGGQSCAVLADHNIMGFISAIHELASRERQFYCWLSSMRKLLLTPLRNRESASSLLGEPCTHLFFSLCESFARLSALIGRHSTSLTYFLHDVQGCDVTSLPLLTHTEHFLDIYKEYCSSVGNFQVMGGFQPLYKLSLECLGSQQTVLAQLCVSDQAVSGDVDLVSLLYWPLQQLHQYSRVLLKLAACYDVLTTEYQSLHQGCSQYESLSSSLLRRKKEAENTFHFWKTHSGKTEDLRLAQRRVVCESSNRSLTLQNAGRFSNHWFILFNDALVHTQCCSVCLQFSTHHVYPLTCLWVKPGLPLSPCFFFFYHSLLFQNKWLRSLNQALDQVLGGGGQGSSPGVMGMSRTASYTFTGEGRFKDAQYTGGWLAGRVHGRGTMKWPDGRTYVGNFKNGVEDGYGESVIPNKVLAKPDSYQGHWKDGKIHGFGKYKYASGEVYEGCFSDGQRHGYGMLSSGKLAKKSSSVFIGHWVHDKKTGYGVYDDITRGEKYMGLWLDEQRHGTAVVVTQYGVYYEGTFKDNKMSGPGLLVSDDDTAFHGEFSDDWTVNGKVESTLSPLYLCALDVCPSCLLAIAVYMFILMFRLGQYVVPAGQRWLCVFDECWSRLGCDTAGKGERTIAWENIAVSITSARRHSPDLTRSQTKVLESLELIPQHGVPVTTANYDNIRRYLTKACETPLHPLGWLVETLVTVYRMTYVGVGSNRRLLRQAVLEVQGYLIHFFSIVRFLFPGLPDDGGIIPEPPASKGRHDSNTAEQGVLVVCCSSLLLPLLLPRLYPPLFTLYCLQEEQEEAQYWDRILRLNKQPDQSLLSFLGVQDKDACFVSAVETLQQISTTFTPSDKLLVIQKTFEELTQEIKPMLHGDFLWCMDDLLPLFLYLVLRARIRNLGAEVNMIEDLMDPNVQHGELGLMFTTLKACYIQIQQESTT</sequence>
<feature type="compositionally biased region" description="Basic and acidic residues" evidence="4">
    <location>
        <begin position="242"/>
        <end position="258"/>
    </location>
</feature>
<evidence type="ECO:0000256" key="1">
    <source>
        <dbReference type="ARBA" id="ARBA00022658"/>
    </source>
</evidence>
<protein>
    <submittedName>
        <fullName evidence="7">Alsin Rho guanine nucleotide exchange factor ALS2</fullName>
    </submittedName>
</protein>
<dbReference type="SUPFAM" id="SSF50985">
    <property type="entry name" value="RCC1/BLIP-II"/>
    <property type="match status" value="2"/>
</dbReference>
<dbReference type="Pfam" id="PF26202">
    <property type="entry name" value="HA_Alsin"/>
    <property type="match status" value="1"/>
</dbReference>
<dbReference type="PROSITE" id="PS51205">
    <property type="entry name" value="VPS9"/>
    <property type="match status" value="1"/>
</dbReference>
<dbReference type="InterPro" id="IPR057248">
    <property type="entry name" value="Alsin-like_PH"/>
</dbReference>
<feature type="repeat" description="RCC1" evidence="3">
    <location>
        <begin position="439"/>
        <end position="489"/>
    </location>
</feature>
<proteinExistence type="predicted"/>
<dbReference type="Ensembl" id="ENSSAUT00010042608.1">
    <property type="protein sequence ID" value="ENSSAUP00010040449.1"/>
    <property type="gene ID" value="ENSSAUG00010016679.1"/>
</dbReference>
<dbReference type="GO" id="GO:0005085">
    <property type="term" value="F:guanyl-nucleotide exchange factor activity"/>
    <property type="evidence" value="ECO:0007669"/>
    <property type="project" value="UniProtKB-KW"/>
</dbReference>
<organism evidence="7 8">
    <name type="scientific">Sparus aurata</name>
    <name type="common">Gilthead sea bream</name>
    <dbReference type="NCBI Taxonomy" id="8175"/>
    <lineage>
        <taxon>Eukaryota</taxon>
        <taxon>Metazoa</taxon>
        <taxon>Chordata</taxon>
        <taxon>Craniata</taxon>
        <taxon>Vertebrata</taxon>
        <taxon>Euteleostomi</taxon>
        <taxon>Actinopterygii</taxon>
        <taxon>Neopterygii</taxon>
        <taxon>Teleostei</taxon>
        <taxon>Neoteleostei</taxon>
        <taxon>Acanthomorphata</taxon>
        <taxon>Eupercaria</taxon>
        <taxon>Spariformes</taxon>
        <taxon>Sparidae</taxon>
        <taxon>Sparus</taxon>
    </lineage>
</organism>
<dbReference type="InterPro" id="IPR037191">
    <property type="entry name" value="VPS9_dom_sf"/>
</dbReference>
<dbReference type="Pfam" id="PF00415">
    <property type="entry name" value="RCC1"/>
    <property type="match status" value="4"/>
</dbReference>
<dbReference type="InterPro" id="IPR000408">
    <property type="entry name" value="Reg_chr_condens"/>
</dbReference>
<feature type="repeat" description="RCC1" evidence="3">
    <location>
        <begin position="172"/>
        <end position="230"/>
    </location>
</feature>
<evidence type="ECO:0000256" key="4">
    <source>
        <dbReference type="SAM" id="MobiDB-lite"/>
    </source>
</evidence>
<dbReference type="InterPro" id="IPR000219">
    <property type="entry name" value="DH_dom"/>
</dbReference>
<name>A0A671WNY0_SPAAU</name>
<reference evidence="7" key="3">
    <citation type="submission" date="2025-09" db="UniProtKB">
        <authorList>
            <consortium name="Ensembl"/>
        </authorList>
    </citation>
    <scope>IDENTIFICATION</scope>
</reference>
<dbReference type="Pfam" id="PF25383">
    <property type="entry name" value="PH_alsin"/>
    <property type="match status" value="1"/>
</dbReference>
<feature type="repeat" description="RCC1" evidence="3">
    <location>
        <begin position="387"/>
        <end position="438"/>
    </location>
</feature>
<dbReference type="Proteomes" id="UP000472265">
    <property type="component" value="Chromosome 9"/>
</dbReference>
<evidence type="ECO:0000313" key="7">
    <source>
        <dbReference type="Ensembl" id="ENSSAUP00010040449.1"/>
    </source>
</evidence>
<keyword evidence="1" id="KW-0344">Guanine-nucleotide releasing factor</keyword>
<feature type="compositionally biased region" description="Polar residues" evidence="4">
    <location>
        <begin position="323"/>
        <end position="339"/>
    </location>
</feature>
<dbReference type="InterPro" id="IPR035899">
    <property type="entry name" value="DBL_dom_sf"/>
</dbReference>
<dbReference type="InterPro" id="IPR009091">
    <property type="entry name" value="RCC1/BLIP-II"/>
</dbReference>
<dbReference type="Gene3D" id="1.20.1050.80">
    <property type="entry name" value="VPS9 domain"/>
    <property type="match status" value="1"/>
</dbReference>
<dbReference type="InterPro" id="IPR003123">
    <property type="entry name" value="VPS9"/>
</dbReference>
<reference evidence="7" key="1">
    <citation type="submission" date="2021-04" db="EMBL/GenBank/DDBJ databases">
        <authorList>
            <consortium name="Wellcome Sanger Institute Data Sharing"/>
        </authorList>
    </citation>
    <scope>NUCLEOTIDE SEQUENCE [LARGE SCALE GENOMIC DNA]</scope>
</reference>
<feature type="domain" description="VPS9" evidence="6">
    <location>
        <begin position="1316"/>
        <end position="1455"/>
    </location>
</feature>
<evidence type="ECO:0000259" key="6">
    <source>
        <dbReference type="PROSITE" id="PS51205"/>
    </source>
</evidence>
<dbReference type="Gene3D" id="1.20.900.10">
    <property type="entry name" value="Dbl homology (DH) domain"/>
    <property type="match status" value="1"/>
</dbReference>
<dbReference type="GeneTree" id="ENSGT00940000155861"/>
<evidence type="ECO:0000256" key="2">
    <source>
        <dbReference type="ARBA" id="ARBA00022737"/>
    </source>
</evidence>
<dbReference type="PROSITE" id="PS00626">
    <property type="entry name" value="RCC1_2"/>
    <property type="match status" value="2"/>
</dbReference>
<dbReference type="SUPFAM" id="SSF48065">
    <property type="entry name" value="DBL homology domain (DH-domain)"/>
    <property type="match status" value="1"/>
</dbReference>
<dbReference type="GO" id="GO:0030425">
    <property type="term" value="C:dendrite"/>
    <property type="evidence" value="ECO:0007669"/>
    <property type="project" value="TreeGrafter"/>
</dbReference>
<dbReference type="Pfam" id="PF25582">
    <property type="entry name" value="DH_Alsin"/>
    <property type="match status" value="1"/>
</dbReference>
<feature type="repeat" description="RCC1" evidence="3">
    <location>
        <begin position="115"/>
        <end position="171"/>
    </location>
</feature>
<dbReference type="PROSITE" id="PS50010">
    <property type="entry name" value="DH_2"/>
    <property type="match status" value="1"/>
</dbReference>
<dbReference type="Pfam" id="PF02493">
    <property type="entry name" value="MORN"/>
    <property type="match status" value="6"/>
</dbReference>
<evidence type="ECO:0000259" key="5">
    <source>
        <dbReference type="PROSITE" id="PS50010"/>
    </source>
</evidence>
<dbReference type="PRINTS" id="PR00633">
    <property type="entry name" value="RCCNDNSATION"/>
</dbReference>
<dbReference type="GO" id="GO:0005737">
    <property type="term" value="C:cytoplasm"/>
    <property type="evidence" value="ECO:0007669"/>
    <property type="project" value="TreeGrafter"/>
</dbReference>
<dbReference type="GO" id="GO:0031267">
    <property type="term" value="F:small GTPase binding"/>
    <property type="evidence" value="ECO:0007669"/>
    <property type="project" value="TreeGrafter"/>
</dbReference>
<evidence type="ECO:0000256" key="3">
    <source>
        <dbReference type="PROSITE-ProRule" id="PRU00235"/>
    </source>
</evidence>
<dbReference type="Gene3D" id="2.20.110.10">
    <property type="entry name" value="Histone H3 K4-specific methyltransferase SET7/9 N-terminal domain"/>
    <property type="match status" value="3"/>
</dbReference>
<dbReference type="SMART" id="SM00698">
    <property type="entry name" value="MORN"/>
    <property type="match status" value="6"/>
</dbReference>
<keyword evidence="8" id="KW-1185">Reference proteome</keyword>
<dbReference type="PANTHER" id="PTHR46089">
    <property type="entry name" value="ALSIN HOMOLOG"/>
    <property type="match status" value="1"/>
</dbReference>
<dbReference type="GO" id="GO:0005813">
    <property type="term" value="C:centrosome"/>
    <property type="evidence" value="ECO:0007669"/>
    <property type="project" value="TreeGrafter"/>
</dbReference>
<reference evidence="7" key="2">
    <citation type="submission" date="2025-08" db="UniProtKB">
        <authorList>
            <consortium name="Ensembl"/>
        </authorList>
    </citation>
    <scope>IDENTIFICATION</scope>
</reference>
<feature type="repeat" description="RCC1" evidence="3">
    <location>
        <begin position="67"/>
        <end position="114"/>
    </location>
</feature>
<dbReference type="PROSITE" id="PS50012">
    <property type="entry name" value="RCC1_3"/>
    <property type="match status" value="5"/>
</dbReference>
<feature type="domain" description="DH" evidence="5">
    <location>
        <begin position="545"/>
        <end position="744"/>
    </location>
</feature>
<dbReference type="Gene3D" id="2.130.10.30">
    <property type="entry name" value="Regulator of chromosome condensation 1/beta-lactamase-inhibitor protein II"/>
    <property type="match status" value="2"/>
</dbReference>
<dbReference type="InterPro" id="IPR059093">
    <property type="entry name" value="HA_Alsin"/>
</dbReference>
<gene>
    <name evidence="7" type="primary">LOC115588253</name>
</gene>
<dbReference type="PANTHER" id="PTHR46089:SF3">
    <property type="entry name" value="ALSIN"/>
    <property type="match status" value="1"/>
</dbReference>
<evidence type="ECO:0000313" key="8">
    <source>
        <dbReference type="Proteomes" id="UP000472265"/>
    </source>
</evidence>
<feature type="region of interest" description="Disordered" evidence="4">
    <location>
        <begin position="321"/>
        <end position="388"/>
    </location>
</feature>
<dbReference type="InterPro" id="IPR051984">
    <property type="entry name" value="Alsin"/>
</dbReference>
<dbReference type="SUPFAM" id="SSF109993">
    <property type="entry name" value="VPS9 domain"/>
    <property type="match status" value="1"/>
</dbReference>
<dbReference type="InterPro" id="IPR003409">
    <property type="entry name" value="MORN"/>
</dbReference>
<dbReference type="SUPFAM" id="SSF82185">
    <property type="entry name" value="Histone H3 K4-specific methyltransferase SET7/9 N-terminal domain"/>
    <property type="match status" value="2"/>
</dbReference>